<name>A0A2P4XW60_9STRA</name>
<keyword evidence="2" id="KW-1185">Reference proteome</keyword>
<protein>
    <submittedName>
        <fullName evidence="1">Olfactory receptor 2T8-like</fullName>
    </submittedName>
</protein>
<dbReference type="EMBL" id="NCKW01007820">
    <property type="protein sequence ID" value="POM69795.1"/>
    <property type="molecule type" value="Genomic_DNA"/>
</dbReference>
<dbReference type="AlphaFoldDB" id="A0A2P4XW60"/>
<sequence length="74" mass="8048">MRSTLIGVSSTQNNVIACFRVHGEVNQVHTSIVFIAVRPQYFLLDESLSGTISPRLAASKSTGSSCSRPFGYRT</sequence>
<reference evidence="1 2" key="1">
    <citation type="journal article" date="2017" name="Genome Biol. Evol.">
        <title>Phytophthora megakarya and P. palmivora, closely related causal agents of cacao black pod rot, underwent increases in genome sizes and gene numbers by different mechanisms.</title>
        <authorList>
            <person name="Ali S.S."/>
            <person name="Shao J."/>
            <person name="Lary D.J."/>
            <person name="Kronmiller B."/>
            <person name="Shen D."/>
            <person name="Strem M.D."/>
            <person name="Amoako-Attah I."/>
            <person name="Akrofi A.Y."/>
            <person name="Begoude B.A."/>
            <person name="Ten Hoopen G.M."/>
            <person name="Coulibaly K."/>
            <person name="Kebe B.I."/>
            <person name="Melnick R.L."/>
            <person name="Guiltinan M.J."/>
            <person name="Tyler B.M."/>
            <person name="Meinhardt L.W."/>
            <person name="Bailey B.A."/>
        </authorList>
    </citation>
    <scope>NUCLEOTIDE SEQUENCE [LARGE SCALE GENOMIC DNA]</scope>
    <source>
        <strain evidence="2">sbr112.9</strain>
    </source>
</reference>
<proteinExistence type="predicted"/>
<dbReference type="Proteomes" id="UP000237271">
    <property type="component" value="Unassembled WGS sequence"/>
</dbReference>
<organism evidence="1 2">
    <name type="scientific">Phytophthora palmivora</name>
    <dbReference type="NCBI Taxonomy" id="4796"/>
    <lineage>
        <taxon>Eukaryota</taxon>
        <taxon>Sar</taxon>
        <taxon>Stramenopiles</taxon>
        <taxon>Oomycota</taxon>
        <taxon>Peronosporomycetes</taxon>
        <taxon>Peronosporales</taxon>
        <taxon>Peronosporaceae</taxon>
        <taxon>Phytophthora</taxon>
    </lineage>
</organism>
<evidence type="ECO:0000313" key="2">
    <source>
        <dbReference type="Proteomes" id="UP000237271"/>
    </source>
</evidence>
<gene>
    <name evidence="1" type="ORF">PHPALM_13885</name>
</gene>
<accession>A0A2P4XW60</accession>
<comment type="caution">
    <text evidence="1">The sequence shown here is derived from an EMBL/GenBank/DDBJ whole genome shotgun (WGS) entry which is preliminary data.</text>
</comment>
<evidence type="ECO:0000313" key="1">
    <source>
        <dbReference type="EMBL" id="POM69795.1"/>
    </source>
</evidence>
<keyword evidence="1" id="KW-0675">Receptor</keyword>